<comment type="caution">
    <text evidence="2">The sequence shown here is derived from an EMBL/GenBank/DDBJ whole genome shotgun (WGS) entry which is preliminary data.</text>
</comment>
<dbReference type="AlphaFoldDB" id="M9LGN6"/>
<dbReference type="EMBL" id="BALG01000048">
    <property type="protein sequence ID" value="GAC41745.1"/>
    <property type="molecule type" value="Genomic_DNA"/>
</dbReference>
<sequence length="51" mass="5956">MFKSLTLKLILSYFVMILIPISFIVGIVQKPLQTAIHSAYSFILTYMERYI</sequence>
<keyword evidence="1" id="KW-1133">Transmembrane helix</keyword>
<proteinExistence type="predicted"/>
<keyword evidence="1" id="KW-0472">Membrane</keyword>
<gene>
    <name evidence="2" type="ORF">PPOP_1096</name>
</gene>
<accession>M9LGN6</accession>
<evidence type="ECO:0000313" key="2">
    <source>
        <dbReference type="EMBL" id="GAC41745.1"/>
    </source>
</evidence>
<keyword evidence="3" id="KW-1185">Reference proteome</keyword>
<dbReference type="Proteomes" id="UP000029453">
    <property type="component" value="Unassembled WGS sequence"/>
</dbReference>
<protein>
    <submittedName>
        <fullName evidence="2">Na+/serine symporter</fullName>
    </submittedName>
</protein>
<organism evidence="2 3">
    <name type="scientific">Paenibacillus popilliae ATCC 14706</name>
    <dbReference type="NCBI Taxonomy" id="1212764"/>
    <lineage>
        <taxon>Bacteria</taxon>
        <taxon>Bacillati</taxon>
        <taxon>Bacillota</taxon>
        <taxon>Bacilli</taxon>
        <taxon>Bacillales</taxon>
        <taxon>Paenibacillaceae</taxon>
        <taxon>Paenibacillus</taxon>
    </lineage>
</organism>
<keyword evidence="1" id="KW-0812">Transmembrane</keyword>
<feature type="transmembrane region" description="Helical" evidence="1">
    <location>
        <begin position="6"/>
        <end position="28"/>
    </location>
</feature>
<evidence type="ECO:0000313" key="3">
    <source>
        <dbReference type="Proteomes" id="UP000029453"/>
    </source>
</evidence>
<evidence type="ECO:0000256" key="1">
    <source>
        <dbReference type="SAM" id="Phobius"/>
    </source>
</evidence>
<name>M9LGN6_PAEPP</name>
<reference evidence="2 3" key="1">
    <citation type="submission" date="2012-10" db="EMBL/GenBank/DDBJ databases">
        <title>Draft Genome Sequence of Paenibacillus popilliae ATCC 14706T.</title>
        <authorList>
            <person name="Iiyama K."/>
            <person name="Mori K."/>
            <person name="Mon H."/>
            <person name="Chieda Y."/>
            <person name="Lee J.M."/>
            <person name="Kusakabe T."/>
            <person name="Tashiro K."/>
            <person name="Asano S."/>
            <person name="Yasunaga-Aoki C."/>
            <person name="Shimizu S."/>
        </authorList>
    </citation>
    <scope>NUCLEOTIDE SEQUENCE [LARGE SCALE GENOMIC DNA]</scope>
    <source>
        <strain evidence="2 3">ATCC 14706</strain>
    </source>
</reference>